<proteinExistence type="predicted"/>
<organism evidence="4 5">
    <name type="scientific">Pseudosporangium ferrugineum</name>
    <dbReference type="NCBI Taxonomy" id="439699"/>
    <lineage>
        <taxon>Bacteria</taxon>
        <taxon>Bacillati</taxon>
        <taxon>Actinomycetota</taxon>
        <taxon>Actinomycetes</taxon>
        <taxon>Micromonosporales</taxon>
        <taxon>Micromonosporaceae</taxon>
        <taxon>Pseudosporangium</taxon>
    </lineage>
</organism>
<dbReference type="Proteomes" id="UP000239209">
    <property type="component" value="Unassembled WGS sequence"/>
</dbReference>
<dbReference type="InterPro" id="IPR000182">
    <property type="entry name" value="GNAT_dom"/>
</dbReference>
<keyword evidence="2" id="KW-0012">Acyltransferase</keyword>
<protein>
    <submittedName>
        <fullName evidence="4">Acetyltransferase (GNAT) family protein</fullName>
    </submittedName>
</protein>
<dbReference type="Pfam" id="PF00583">
    <property type="entry name" value="Acetyltransf_1"/>
    <property type="match status" value="1"/>
</dbReference>
<evidence type="ECO:0000256" key="2">
    <source>
        <dbReference type="ARBA" id="ARBA00023315"/>
    </source>
</evidence>
<sequence>MRVLPQIDDLPPQLANNRSHWQSWGTVEGAAGSLTVHRSGLPHPMLNGVTRVHGANLPAAYDEARRHLAGVPSLWWVGADSDPGTAGFLTTKAVEVASFPVMAFALDRLPEVAAPSRFRVTEVADAADVAAFVDTYARPMGVLPSSVLAVTAAEVERGNRFDGLARFLGWLDDRPIATAELWISDGVAGLYTVSVDGAHRRRGFGAAVTVAALRAARARGVRVGTLQAGGGERLYRRMGFRTVGRYRVFSL</sequence>
<dbReference type="AlphaFoldDB" id="A0A2T0SF15"/>
<accession>A0A2T0SF15</accession>
<gene>
    <name evidence="4" type="ORF">CLV70_102211</name>
</gene>
<evidence type="ECO:0000313" key="4">
    <source>
        <dbReference type="EMBL" id="PRY32000.1"/>
    </source>
</evidence>
<name>A0A2T0SF15_9ACTN</name>
<dbReference type="InterPro" id="IPR050832">
    <property type="entry name" value="Bact_Acetyltransf"/>
</dbReference>
<evidence type="ECO:0000313" key="5">
    <source>
        <dbReference type="Proteomes" id="UP000239209"/>
    </source>
</evidence>
<keyword evidence="5" id="KW-1185">Reference proteome</keyword>
<keyword evidence="1 4" id="KW-0808">Transferase</keyword>
<dbReference type="InterPro" id="IPR016181">
    <property type="entry name" value="Acyl_CoA_acyltransferase"/>
</dbReference>
<dbReference type="EMBL" id="PVZG01000002">
    <property type="protein sequence ID" value="PRY32000.1"/>
    <property type="molecule type" value="Genomic_DNA"/>
</dbReference>
<evidence type="ECO:0000256" key="1">
    <source>
        <dbReference type="ARBA" id="ARBA00022679"/>
    </source>
</evidence>
<dbReference type="PROSITE" id="PS51186">
    <property type="entry name" value="GNAT"/>
    <property type="match status" value="1"/>
</dbReference>
<dbReference type="RefSeq" id="WP_211303639.1">
    <property type="nucleotide sequence ID" value="NZ_PVZG01000002.1"/>
</dbReference>
<comment type="caution">
    <text evidence="4">The sequence shown here is derived from an EMBL/GenBank/DDBJ whole genome shotgun (WGS) entry which is preliminary data.</text>
</comment>
<dbReference type="Gene3D" id="3.40.630.30">
    <property type="match status" value="1"/>
</dbReference>
<reference evidence="4 5" key="1">
    <citation type="submission" date="2018-03" db="EMBL/GenBank/DDBJ databases">
        <title>Genomic Encyclopedia of Archaeal and Bacterial Type Strains, Phase II (KMG-II): from individual species to whole genera.</title>
        <authorList>
            <person name="Goeker M."/>
        </authorList>
    </citation>
    <scope>NUCLEOTIDE SEQUENCE [LARGE SCALE GENOMIC DNA]</scope>
    <source>
        <strain evidence="4 5">DSM 45348</strain>
    </source>
</reference>
<dbReference type="SUPFAM" id="SSF55729">
    <property type="entry name" value="Acyl-CoA N-acyltransferases (Nat)"/>
    <property type="match status" value="1"/>
</dbReference>
<evidence type="ECO:0000259" key="3">
    <source>
        <dbReference type="PROSITE" id="PS51186"/>
    </source>
</evidence>
<dbReference type="PANTHER" id="PTHR43877">
    <property type="entry name" value="AMINOALKYLPHOSPHONATE N-ACETYLTRANSFERASE-RELATED-RELATED"/>
    <property type="match status" value="1"/>
</dbReference>
<dbReference type="GO" id="GO:0016747">
    <property type="term" value="F:acyltransferase activity, transferring groups other than amino-acyl groups"/>
    <property type="evidence" value="ECO:0007669"/>
    <property type="project" value="InterPro"/>
</dbReference>
<feature type="domain" description="N-acetyltransferase" evidence="3">
    <location>
        <begin position="116"/>
        <end position="251"/>
    </location>
</feature>